<accession>A0ABD3FBX4</accession>
<protein>
    <submittedName>
        <fullName evidence="2">Uncharacterized protein</fullName>
    </submittedName>
</protein>
<comment type="caution">
    <text evidence="2">The sequence shown here is derived from an EMBL/GenBank/DDBJ whole genome shotgun (WGS) entry which is preliminary data.</text>
</comment>
<evidence type="ECO:0000313" key="2">
    <source>
        <dbReference type="EMBL" id="KAL3664397.1"/>
    </source>
</evidence>
<feature type="region of interest" description="Disordered" evidence="1">
    <location>
        <begin position="57"/>
        <end position="79"/>
    </location>
</feature>
<evidence type="ECO:0000313" key="3">
    <source>
        <dbReference type="Proteomes" id="UP001632037"/>
    </source>
</evidence>
<sequence length="79" mass="9043">MTNRQKKPCQDVISRLVDDLRAKKVLCRVKDYPGVKLEQLNDHVKKLSPLEKTFLARNQRSSSTKAASSPIERSTMAMR</sequence>
<dbReference type="AlphaFoldDB" id="A0ABD3FBX4"/>
<evidence type="ECO:0000256" key="1">
    <source>
        <dbReference type="SAM" id="MobiDB-lite"/>
    </source>
</evidence>
<organism evidence="2 3">
    <name type="scientific">Phytophthora oleae</name>
    <dbReference type="NCBI Taxonomy" id="2107226"/>
    <lineage>
        <taxon>Eukaryota</taxon>
        <taxon>Sar</taxon>
        <taxon>Stramenopiles</taxon>
        <taxon>Oomycota</taxon>
        <taxon>Peronosporomycetes</taxon>
        <taxon>Peronosporales</taxon>
        <taxon>Peronosporaceae</taxon>
        <taxon>Phytophthora</taxon>
    </lineage>
</organism>
<keyword evidence="3" id="KW-1185">Reference proteome</keyword>
<reference evidence="2 3" key="1">
    <citation type="submission" date="2024-09" db="EMBL/GenBank/DDBJ databases">
        <title>Genome sequencing and assembly of Phytophthora oleae, isolate VK10A, causative agent of rot of olive drupes.</title>
        <authorList>
            <person name="Conti Taguali S."/>
            <person name="Riolo M."/>
            <person name="La Spada F."/>
            <person name="Cacciola S.O."/>
            <person name="Dionisio G."/>
        </authorList>
    </citation>
    <scope>NUCLEOTIDE SEQUENCE [LARGE SCALE GENOMIC DNA]</scope>
    <source>
        <strain evidence="2 3">VK10A</strain>
    </source>
</reference>
<name>A0ABD3FBX4_9STRA</name>
<feature type="compositionally biased region" description="Polar residues" evidence="1">
    <location>
        <begin position="57"/>
        <end position="67"/>
    </location>
</feature>
<dbReference type="EMBL" id="JBIMZQ010000024">
    <property type="protein sequence ID" value="KAL3664397.1"/>
    <property type="molecule type" value="Genomic_DNA"/>
</dbReference>
<gene>
    <name evidence="2" type="ORF">V7S43_010720</name>
</gene>
<proteinExistence type="predicted"/>
<dbReference type="Proteomes" id="UP001632037">
    <property type="component" value="Unassembled WGS sequence"/>
</dbReference>